<feature type="transmembrane region" description="Helical" evidence="9">
    <location>
        <begin position="50"/>
        <end position="70"/>
    </location>
</feature>
<feature type="transmembrane region" description="Helical" evidence="9">
    <location>
        <begin position="225"/>
        <end position="244"/>
    </location>
</feature>
<keyword evidence="4 9" id="KW-0812">Transmembrane</keyword>
<dbReference type="GeneID" id="58919211"/>
<evidence type="ECO:0000259" key="10">
    <source>
        <dbReference type="Pfam" id="PF01769"/>
    </source>
</evidence>
<accession>A0A7G2D8T1</accession>
<feature type="transmembrane region" description="Helical" evidence="9">
    <location>
        <begin position="21"/>
        <end position="44"/>
    </location>
</feature>
<feature type="domain" description="SLC41A/MgtE integral membrane" evidence="10">
    <location>
        <begin position="262"/>
        <end position="387"/>
    </location>
</feature>
<dbReference type="Pfam" id="PF01769">
    <property type="entry name" value="MgtE"/>
    <property type="match status" value="2"/>
</dbReference>
<proteinExistence type="inferred from homology"/>
<feature type="transmembrane region" description="Helical" evidence="9">
    <location>
        <begin position="300"/>
        <end position="322"/>
    </location>
</feature>
<dbReference type="EMBL" id="LR881183">
    <property type="protein sequence ID" value="CAD5244623.1"/>
    <property type="molecule type" value="Genomic_DNA"/>
</dbReference>
<comment type="similarity">
    <text evidence="2">Belongs to the SLC41A transporter family.</text>
</comment>
<dbReference type="GO" id="GO:0008324">
    <property type="term" value="F:monoatomic cation transmembrane transporter activity"/>
    <property type="evidence" value="ECO:0007669"/>
    <property type="project" value="InterPro"/>
</dbReference>
<dbReference type="Proteomes" id="UP000516304">
    <property type="component" value="Chromosome TIRI35C"/>
</dbReference>
<organism evidence="11 12">
    <name type="scientific">Thermococcus camini</name>
    <dbReference type="NCBI Taxonomy" id="2016373"/>
    <lineage>
        <taxon>Archaea</taxon>
        <taxon>Methanobacteriati</taxon>
        <taxon>Methanobacteriota</taxon>
        <taxon>Thermococci</taxon>
        <taxon>Thermococcales</taxon>
        <taxon>Thermococcaceae</taxon>
        <taxon>Thermococcus</taxon>
    </lineage>
</organism>
<protein>
    <submittedName>
        <fullName evidence="11">Divalent cation transporter, MgtE-like protein</fullName>
    </submittedName>
</protein>
<dbReference type="InterPro" id="IPR036739">
    <property type="entry name" value="SLC41_membr_dom_sf"/>
</dbReference>
<evidence type="ECO:0000313" key="12">
    <source>
        <dbReference type="Proteomes" id="UP000516304"/>
    </source>
</evidence>
<keyword evidence="5" id="KW-0460">Magnesium</keyword>
<evidence type="ECO:0000256" key="3">
    <source>
        <dbReference type="ARBA" id="ARBA00022448"/>
    </source>
</evidence>
<dbReference type="PANTHER" id="PTHR16228">
    <property type="entry name" value="DIVALENT CATION TRANSPORTER SOLUTE CARRIER FAMILY 41"/>
    <property type="match status" value="1"/>
</dbReference>
<sequence length="396" mass="43177">MAVIGEITGELREKVKEAYRVTLPSLFTSQIFGLFGGTFLGKYFEIMRTQFPGLLVVLPGIMGLRGNVFGSMASRFSTMLYLGDLEPSLRDRKVLKEIVLRMLISLIPIVLLWAIGVATGVKKNALDVLLIVVTSTILVSFILGYFTSFVTIFAFKRGTDPDSVAAPLVASMGDFLTVPSLVLFILLIEHSPEGFRLFNYAVLALFAAVAAISRVRKAEFVELKQVFITITGLALLSTVSGSILARFSGIIQASVILSFIYPSLLSSFGNYGSIIAAKTSTKLHLGEIESFVCWKPLTDILALFTTAPIIGATKLLIGIALVKLTTGMTVPGSAWLVVLTYPFMVLFIMLYSYTVSYFLFRKNIDPDHVAIPLISNNSDIFGTIYVVLMAKLMVGG</sequence>
<dbReference type="AlphaFoldDB" id="A0A7G2D8T1"/>
<reference evidence="11 12" key="1">
    <citation type="submission" date="2020-09" db="EMBL/GenBank/DDBJ databases">
        <authorList>
            <person name="Courtine D."/>
        </authorList>
    </citation>
    <scope>NUCLEOTIDE SEQUENCE [LARGE SCALE GENOMIC DNA]</scope>
    <source>
        <strain evidence="11 12">IRI35c</strain>
    </source>
</reference>
<keyword evidence="3" id="KW-0813">Transport</keyword>
<evidence type="ECO:0000256" key="6">
    <source>
        <dbReference type="ARBA" id="ARBA00022989"/>
    </source>
</evidence>
<feature type="transmembrane region" description="Helical" evidence="9">
    <location>
        <begin position="334"/>
        <end position="353"/>
    </location>
</feature>
<feature type="transmembrane region" description="Helical" evidence="9">
    <location>
        <begin position="250"/>
        <end position="272"/>
    </location>
</feature>
<feature type="transmembrane region" description="Helical" evidence="9">
    <location>
        <begin position="167"/>
        <end position="188"/>
    </location>
</feature>
<evidence type="ECO:0000256" key="9">
    <source>
        <dbReference type="SAM" id="Phobius"/>
    </source>
</evidence>
<dbReference type="PANTHER" id="PTHR16228:SF7">
    <property type="entry name" value="SLC41A_MGTE INTEGRAL MEMBRANE DOMAIN-CONTAINING PROTEIN"/>
    <property type="match status" value="1"/>
</dbReference>
<keyword evidence="7" id="KW-0406">Ion transport</keyword>
<evidence type="ECO:0000256" key="4">
    <source>
        <dbReference type="ARBA" id="ARBA00022692"/>
    </source>
</evidence>
<keyword evidence="12" id="KW-1185">Reference proteome</keyword>
<name>A0A7G2D8T1_9EURY</name>
<gene>
    <name evidence="11" type="ORF">TIRI35C_1469</name>
</gene>
<evidence type="ECO:0000256" key="8">
    <source>
        <dbReference type="ARBA" id="ARBA00023136"/>
    </source>
</evidence>
<evidence type="ECO:0000256" key="7">
    <source>
        <dbReference type="ARBA" id="ARBA00023065"/>
    </source>
</evidence>
<keyword evidence="8 9" id="KW-0472">Membrane</keyword>
<feature type="domain" description="SLC41A/MgtE integral membrane" evidence="10">
    <location>
        <begin position="59"/>
        <end position="183"/>
    </location>
</feature>
<dbReference type="RefSeq" id="WP_188203124.1">
    <property type="nucleotide sequence ID" value="NZ_LR881183.1"/>
</dbReference>
<dbReference type="SUPFAM" id="SSF161093">
    <property type="entry name" value="MgtE membrane domain-like"/>
    <property type="match status" value="2"/>
</dbReference>
<feature type="transmembrane region" description="Helical" evidence="9">
    <location>
        <begin position="98"/>
        <end position="116"/>
    </location>
</feature>
<comment type="subcellular location">
    <subcellularLocation>
        <location evidence="1">Membrane</location>
        <topology evidence="1">Multi-pass membrane protein</topology>
    </subcellularLocation>
</comment>
<evidence type="ECO:0000256" key="1">
    <source>
        <dbReference type="ARBA" id="ARBA00004141"/>
    </source>
</evidence>
<dbReference type="GO" id="GO:0016020">
    <property type="term" value="C:membrane"/>
    <property type="evidence" value="ECO:0007669"/>
    <property type="project" value="UniProtKB-SubCell"/>
</dbReference>
<evidence type="ECO:0000256" key="5">
    <source>
        <dbReference type="ARBA" id="ARBA00022842"/>
    </source>
</evidence>
<evidence type="ECO:0000313" key="11">
    <source>
        <dbReference type="EMBL" id="CAD5244623.1"/>
    </source>
</evidence>
<feature type="transmembrane region" description="Helical" evidence="9">
    <location>
        <begin position="128"/>
        <end position="155"/>
    </location>
</feature>
<dbReference type="Gene3D" id="1.10.357.20">
    <property type="entry name" value="SLC41 divalent cation transporters, integral membrane domain"/>
    <property type="match status" value="2"/>
</dbReference>
<keyword evidence="6 9" id="KW-1133">Transmembrane helix</keyword>
<dbReference type="InterPro" id="IPR006667">
    <property type="entry name" value="SLC41_membr_dom"/>
</dbReference>
<dbReference type="InterPro" id="IPR045349">
    <property type="entry name" value="SLC41A1-3"/>
</dbReference>
<dbReference type="KEGG" id="tcq:TIRI35C_1469"/>
<feature type="transmembrane region" description="Helical" evidence="9">
    <location>
        <begin position="194"/>
        <end position="213"/>
    </location>
</feature>
<evidence type="ECO:0000256" key="2">
    <source>
        <dbReference type="ARBA" id="ARBA00009749"/>
    </source>
</evidence>